<feature type="compositionally biased region" description="Basic and acidic residues" evidence="1">
    <location>
        <begin position="67"/>
        <end position="93"/>
    </location>
</feature>
<gene>
    <name evidence="2" type="ORF">Q644_25375</name>
</gene>
<reference evidence="2 3" key="1">
    <citation type="journal article" date="2014" name="FEMS Microbiol. Lett.">
        <title>Genome sequencing analysis reveals virulence-related gene content of Ochrobactrum intermedium strain 229E, a urease-positive strain isolated from the human gastric niche.</title>
        <authorList>
            <person name="Kulkarni G.J."/>
            <person name="Shetty S."/>
            <person name="Dharne M.S."/>
            <person name="Shouche Y.S."/>
        </authorList>
    </citation>
    <scope>NUCLEOTIDE SEQUENCE [LARGE SCALE GENOMIC DNA]</scope>
    <source>
        <strain evidence="2 3">229E</strain>
    </source>
</reference>
<organism evidence="2 3">
    <name type="scientific">Brucella intermedia 229E</name>
    <dbReference type="NCBI Taxonomy" id="1337887"/>
    <lineage>
        <taxon>Bacteria</taxon>
        <taxon>Pseudomonadati</taxon>
        <taxon>Pseudomonadota</taxon>
        <taxon>Alphaproteobacteria</taxon>
        <taxon>Hyphomicrobiales</taxon>
        <taxon>Brucellaceae</taxon>
        <taxon>Brucella/Ochrobactrum group</taxon>
        <taxon>Brucella</taxon>
    </lineage>
</organism>
<accession>U4V3Y1</accession>
<dbReference type="Proteomes" id="UP000016842">
    <property type="component" value="Unassembled WGS sequence"/>
</dbReference>
<feature type="region of interest" description="Disordered" evidence="1">
    <location>
        <begin position="63"/>
        <end position="93"/>
    </location>
</feature>
<evidence type="ECO:0000313" key="2">
    <source>
        <dbReference type="EMBL" id="ERM00715.1"/>
    </source>
</evidence>
<comment type="caution">
    <text evidence="2">The sequence shown here is derived from an EMBL/GenBank/DDBJ whole genome shotgun (WGS) entry which is preliminary data.</text>
</comment>
<dbReference type="PROSITE" id="PS51257">
    <property type="entry name" value="PROKAR_LIPOPROTEIN"/>
    <property type="match status" value="1"/>
</dbReference>
<dbReference type="AlphaFoldDB" id="U4V3Y1"/>
<dbReference type="EMBL" id="ASXJ01000260">
    <property type="protein sequence ID" value="ERM00715.1"/>
    <property type="molecule type" value="Genomic_DNA"/>
</dbReference>
<sequence length="93" mass="10549">MIDERPTFNTCRTDRQQVPPGWHFTLVFGCRAHIGPAECVIGNFPCDVAKQLKARIVEHPGIMPDIHMPHDIAHPRMRDADKGNKTAHRATDR</sequence>
<evidence type="ECO:0000256" key="1">
    <source>
        <dbReference type="SAM" id="MobiDB-lite"/>
    </source>
</evidence>
<proteinExistence type="predicted"/>
<name>U4V3Y1_9HYPH</name>
<evidence type="ECO:0000313" key="3">
    <source>
        <dbReference type="Proteomes" id="UP000016842"/>
    </source>
</evidence>
<protein>
    <submittedName>
        <fullName evidence="2">Uncharacterized protein</fullName>
    </submittedName>
</protein>